<dbReference type="Proteomes" id="UP001497392">
    <property type="component" value="Unassembled WGS sequence"/>
</dbReference>
<name>A0ABP1FRY9_9CHLO</name>
<feature type="region of interest" description="Disordered" evidence="1">
    <location>
        <begin position="24"/>
        <end position="67"/>
    </location>
</feature>
<comment type="caution">
    <text evidence="2">The sequence shown here is derived from an EMBL/GenBank/DDBJ whole genome shotgun (WGS) entry which is preliminary data.</text>
</comment>
<dbReference type="EMBL" id="CAXHTA020000005">
    <property type="protein sequence ID" value="CAL5221340.1"/>
    <property type="molecule type" value="Genomic_DNA"/>
</dbReference>
<accession>A0ABP1FRY9</accession>
<organism evidence="2 3">
    <name type="scientific">Coccomyxa viridis</name>
    <dbReference type="NCBI Taxonomy" id="1274662"/>
    <lineage>
        <taxon>Eukaryota</taxon>
        <taxon>Viridiplantae</taxon>
        <taxon>Chlorophyta</taxon>
        <taxon>core chlorophytes</taxon>
        <taxon>Trebouxiophyceae</taxon>
        <taxon>Trebouxiophyceae incertae sedis</taxon>
        <taxon>Coccomyxaceae</taxon>
        <taxon>Coccomyxa</taxon>
    </lineage>
</organism>
<protein>
    <submittedName>
        <fullName evidence="2">G3516 protein</fullName>
    </submittedName>
</protein>
<gene>
    <name evidence="2" type="primary">g3516</name>
    <name evidence="2" type="ORF">VP750_LOCUS2999</name>
</gene>
<evidence type="ECO:0000256" key="1">
    <source>
        <dbReference type="SAM" id="MobiDB-lite"/>
    </source>
</evidence>
<evidence type="ECO:0000313" key="3">
    <source>
        <dbReference type="Proteomes" id="UP001497392"/>
    </source>
</evidence>
<evidence type="ECO:0000313" key="2">
    <source>
        <dbReference type="EMBL" id="CAL5221340.1"/>
    </source>
</evidence>
<feature type="region of interest" description="Disordered" evidence="1">
    <location>
        <begin position="92"/>
        <end position="125"/>
    </location>
</feature>
<feature type="compositionally biased region" description="Low complexity" evidence="1">
    <location>
        <begin position="24"/>
        <end position="36"/>
    </location>
</feature>
<reference evidence="2 3" key="1">
    <citation type="submission" date="2024-06" db="EMBL/GenBank/DDBJ databases">
        <authorList>
            <person name="Kraege A."/>
            <person name="Thomma B."/>
        </authorList>
    </citation>
    <scope>NUCLEOTIDE SEQUENCE [LARGE SCALE GENOMIC DNA]</scope>
</reference>
<keyword evidence="3" id="KW-1185">Reference proteome</keyword>
<feature type="compositionally biased region" description="Low complexity" evidence="1">
    <location>
        <begin position="94"/>
        <end position="115"/>
    </location>
</feature>
<proteinExistence type="predicted"/>
<sequence length="449" mass="48095">MAGVNVYGLDNSLLAALQGNSTNSSILTSNSSHSPTAAPTQHAKPASVSSIGPAMAPQALANPPRSNVTPLDPLLAAALENQGRVSAPAVANRAPYGSSAPAVSPASNPTPAASATLKPSPVQSKAACDNPAWQAASLKLLHERPFASLFLESIDQTVFDPTGLEHVNNIYYVVFNSTQGIAYVPDRMATLDGGNKLIGIANNTERTTWGGIAHRNGDGAFLAVQERRASNNSVTGERRPVIQELDVSGDLRNYTMERRCHVAFNLTEKVTGFQDIQFHTNSSGARFVLGLCDGNHCESGEAGRDRGNGRIVVSLFKEYSPPRNHCHWVPEKVISIPSTAAFLSYAGLATRGNQLLISSKSDSQVWIGRFNWETWEFVDEGTLYNLPRNDACQVTYCNIGAVQWLDDRRITLASGVAQPGDPWPCFSKSESLHQMLLPASAARPVTSSS</sequence>